<dbReference type="SMART" id="SM00702">
    <property type="entry name" value="P4Hc"/>
    <property type="match status" value="1"/>
</dbReference>
<keyword evidence="4" id="KW-0223">Dioxygenase</keyword>
<dbReference type="GO" id="GO:0051213">
    <property type="term" value="F:dioxygenase activity"/>
    <property type="evidence" value="ECO:0007669"/>
    <property type="project" value="UniProtKB-KW"/>
</dbReference>
<evidence type="ECO:0000256" key="6">
    <source>
        <dbReference type="ARBA" id="ARBA00023004"/>
    </source>
</evidence>
<dbReference type="Pfam" id="PF25238">
    <property type="entry name" value="OGFOD2-like"/>
    <property type="match status" value="1"/>
</dbReference>
<keyword evidence="3" id="KW-0847">Vitamin C</keyword>
<evidence type="ECO:0000256" key="2">
    <source>
        <dbReference type="ARBA" id="ARBA00022723"/>
    </source>
</evidence>
<keyword evidence="9" id="KW-1185">Reference proteome</keyword>
<dbReference type="InterPro" id="IPR005123">
    <property type="entry name" value="Oxoglu/Fe-dep_dioxygenase_dom"/>
</dbReference>
<comment type="cofactor">
    <cofactor evidence="1">
        <name>L-ascorbate</name>
        <dbReference type="ChEBI" id="CHEBI:38290"/>
    </cofactor>
</comment>
<feature type="domain" description="Fe2OG dioxygenase" evidence="7">
    <location>
        <begin position="269"/>
        <end position="362"/>
    </location>
</feature>
<evidence type="ECO:0000256" key="1">
    <source>
        <dbReference type="ARBA" id="ARBA00001961"/>
    </source>
</evidence>
<dbReference type="Proteomes" id="UP001190700">
    <property type="component" value="Unassembled WGS sequence"/>
</dbReference>
<keyword evidence="6" id="KW-0408">Iron</keyword>
<name>A0AAE0H0P7_9CHLO</name>
<dbReference type="GO" id="GO:0005506">
    <property type="term" value="F:iron ion binding"/>
    <property type="evidence" value="ECO:0007669"/>
    <property type="project" value="InterPro"/>
</dbReference>
<dbReference type="GO" id="GO:0016705">
    <property type="term" value="F:oxidoreductase activity, acting on paired donors, with incorporation or reduction of molecular oxygen"/>
    <property type="evidence" value="ECO:0007669"/>
    <property type="project" value="InterPro"/>
</dbReference>
<organism evidence="8 9">
    <name type="scientific">Cymbomonas tetramitiformis</name>
    <dbReference type="NCBI Taxonomy" id="36881"/>
    <lineage>
        <taxon>Eukaryota</taxon>
        <taxon>Viridiplantae</taxon>
        <taxon>Chlorophyta</taxon>
        <taxon>Pyramimonadophyceae</taxon>
        <taxon>Pyramimonadales</taxon>
        <taxon>Pyramimonadaceae</taxon>
        <taxon>Cymbomonas</taxon>
    </lineage>
</organism>
<dbReference type="PANTHER" id="PTHR24014:SF4">
    <property type="entry name" value="2-OXOGLUTARATE AND IRON-DEPENDENT OXYGENASE DOMAIN-CONTAINING PROTEIN 2"/>
    <property type="match status" value="1"/>
</dbReference>
<comment type="caution">
    <text evidence="8">The sequence shown here is derived from an EMBL/GenBank/DDBJ whole genome shotgun (WGS) entry which is preliminary data.</text>
</comment>
<dbReference type="InterPro" id="IPR006620">
    <property type="entry name" value="Pro_4_hyd_alph"/>
</dbReference>
<dbReference type="EMBL" id="LGRX02000763">
    <property type="protein sequence ID" value="KAK3287711.1"/>
    <property type="molecule type" value="Genomic_DNA"/>
</dbReference>
<protein>
    <recommendedName>
        <fullName evidence="7">Fe2OG dioxygenase domain-containing protein</fullName>
    </recommendedName>
</protein>
<evidence type="ECO:0000313" key="8">
    <source>
        <dbReference type="EMBL" id="KAK3287711.1"/>
    </source>
</evidence>
<dbReference type="PANTHER" id="PTHR24014">
    <property type="entry name" value="2-OXOGLUTARATE AND IRON-DEPENDENT OXYGENASE DOMAIN-CONTAINING PROTEIN 2"/>
    <property type="match status" value="1"/>
</dbReference>
<sequence>MGSALSFHLGRLAVLLLQPLRRMRTESLKSGAMLVSDNLETRAHCGQNTPAEPKFAAQRLICECFYTDNYHIKEVNRHVSYVDRRSFENSEEGRKILTPLGTARRETIIAALEQESRRRHNLLAEALDRSKHIRAHYKPLHPEVYELRAEWIHPELEAIRATLFSEGGSSSQASKAAEVRALRNRLREYPPGVFSFPVFTRDFCQRFVAEARHFNESDMPKARPNSMNKEGVLLEECGYYEGLLDPLLDKYLKPIAAQLYPDYGGATLDHHRSFTVKYHEDGDVELAYHYDDSEVTLNVCLGEQFEGGELLFGSMRDCASQTSRYPLRHDVGTGVLHRGHHMHEAVAVDSGVRLNLIMWLRSSTERNFIQPEHGRQRPVKIPPTRGSKAAWCCHFNEQMK</sequence>
<evidence type="ECO:0000259" key="7">
    <source>
        <dbReference type="PROSITE" id="PS51471"/>
    </source>
</evidence>
<keyword evidence="5" id="KW-0560">Oxidoreductase</keyword>
<dbReference type="GO" id="GO:0031418">
    <property type="term" value="F:L-ascorbic acid binding"/>
    <property type="evidence" value="ECO:0007669"/>
    <property type="project" value="UniProtKB-KW"/>
</dbReference>
<dbReference type="PROSITE" id="PS51471">
    <property type="entry name" value="FE2OG_OXY"/>
    <property type="match status" value="1"/>
</dbReference>
<evidence type="ECO:0000256" key="3">
    <source>
        <dbReference type="ARBA" id="ARBA00022896"/>
    </source>
</evidence>
<evidence type="ECO:0000256" key="4">
    <source>
        <dbReference type="ARBA" id="ARBA00022964"/>
    </source>
</evidence>
<evidence type="ECO:0000313" key="9">
    <source>
        <dbReference type="Proteomes" id="UP001190700"/>
    </source>
</evidence>
<accession>A0AAE0H0P7</accession>
<reference evidence="8 9" key="1">
    <citation type="journal article" date="2015" name="Genome Biol. Evol.">
        <title>Comparative Genomics of a Bacterivorous Green Alga Reveals Evolutionary Causalities and Consequences of Phago-Mixotrophic Mode of Nutrition.</title>
        <authorList>
            <person name="Burns J.A."/>
            <person name="Paasch A."/>
            <person name="Narechania A."/>
            <person name="Kim E."/>
        </authorList>
    </citation>
    <scope>NUCLEOTIDE SEQUENCE [LARGE SCALE GENOMIC DNA]</scope>
    <source>
        <strain evidence="8 9">PLY_AMNH</strain>
    </source>
</reference>
<dbReference type="Gene3D" id="2.60.120.620">
    <property type="entry name" value="q2cbj1_9rhob like domain"/>
    <property type="match status" value="1"/>
</dbReference>
<keyword evidence="2" id="KW-0479">Metal-binding</keyword>
<evidence type="ECO:0000256" key="5">
    <source>
        <dbReference type="ARBA" id="ARBA00023002"/>
    </source>
</evidence>
<dbReference type="AlphaFoldDB" id="A0AAE0H0P7"/>
<gene>
    <name evidence="8" type="ORF">CYMTET_4787</name>
</gene>
<proteinExistence type="predicted"/>